<comment type="caution">
    <text evidence="3">The sequence shown here is derived from an EMBL/GenBank/DDBJ whole genome shotgun (WGS) entry which is preliminary data.</text>
</comment>
<dbReference type="InterPro" id="IPR016135">
    <property type="entry name" value="UBQ-conjugating_enzyme/RWD"/>
</dbReference>
<accession>A0A426ZZW8</accession>
<dbReference type="EMBL" id="AMZH03004308">
    <property type="protein sequence ID" value="RRT69547.1"/>
    <property type="molecule type" value="Genomic_DNA"/>
</dbReference>
<evidence type="ECO:0000313" key="4">
    <source>
        <dbReference type="Proteomes" id="UP000287651"/>
    </source>
</evidence>
<dbReference type="SUPFAM" id="SSF54495">
    <property type="entry name" value="UBC-like"/>
    <property type="match status" value="1"/>
</dbReference>
<dbReference type="InterPro" id="IPR000608">
    <property type="entry name" value="UBC"/>
</dbReference>
<feature type="non-terminal residue" evidence="3">
    <location>
        <position position="208"/>
    </location>
</feature>
<evidence type="ECO:0000313" key="3">
    <source>
        <dbReference type="EMBL" id="RRT69547.1"/>
    </source>
</evidence>
<dbReference type="AlphaFoldDB" id="A0A426ZZW8"/>
<feature type="domain" description="UBC core" evidence="2">
    <location>
        <begin position="1"/>
        <end position="111"/>
    </location>
</feature>
<protein>
    <recommendedName>
        <fullName evidence="2">UBC core domain-containing protein</fullName>
    </recommendedName>
</protein>
<evidence type="ECO:0000256" key="1">
    <source>
        <dbReference type="SAM" id="MobiDB-lite"/>
    </source>
</evidence>
<dbReference type="Gene3D" id="3.10.110.10">
    <property type="entry name" value="Ubiquitin Conjugating Enzyme"/>
    <property type="match status" value="1"/>
</dbReference>
<dbReference type="Proteomes" id="UP000287651">
    <property type="component" value="Unassembled WGS sequence"/>
</dbReference>
<organism evidence="3 4">
    <name type="scientific">Ensete ventricosum</name>
    <name type="common">Abyssinian banana</name>
    <name type="synonym">Musa ensete</name>
    <dbReference type="NCBI Taxonomy" id="4639"/>
    <lineage>
        <taxon>Eukaryota</taxon>
        <taxon>Viridiplantae</taxon>
        <taxon>Streptophyta</taxon>
        <taxon>Embryophyta</taxon>
        <taxon>Tracheophyta</taxon>
        <taxon>Spermatophyta</taxon>
        <taxon>Magnoliopsida</taxon>
        <taxon>Liliopsida</taxon>
        <taxon>Zingiberales</taxon>
        <taxon>Musaceae</taxon>
        <taxon>Ensete</taxon>
    </lineage>
</organism>
<name>A0A426ZZW8_ENSVE</name>
<gene>
    <name evidence="3" type="ORF">B296_00026693</name>
</gene>
<dbReference type="Pfam" id="PF00179">
    <property type="entry name" value="UQ_con"/>
    <property type="match status" value="1"/>
</dbReference>
<dbReference type="PROSITE" id="PS50127">
    <property type="entry name" value="UBC_2"/>
    <property type="match status" value="1"/>
</dbReference>
<sequence length="208" mass="23492">MAQAARLNLRLQKELKLLMTDPPHGVSLPSLSDKPNLPALSLLSIEARKTPISQGAWQPSMNISTVLTSIRLLLSEPNPDDALMAETSREFKYNKHVFEQKARTWTERYANPGSTGRSSDHAISTSLNVVIHSIYLFFFLIVEQKCSRKSMRDLVMLLAFQARSEHMREIPTNEIHSRHKKLRLTCQDLSANPTTPTGISNNDENQNV</sequence>
<feature type="region of interest" description="Disordered" evidence="1">
    <location>
        <begin position="189"/>
        <end position="208"/>
    </location>
</feature>
<evidence type="ECO:0000259" key="2">
    <source>
        <dbReference type="PROSITE" id="PS50127"/>
    </source>
</evidence>
<proteinExistence type="predicted"/>
<reference evidence="3 4" key="1">
    <citation type="journal article" date="2014" name="Agronomy (Basel)">
        <title>A Draft Genome Sequence for Ensete ventricosum, the Drought-Tolerant Tree Against Hunger.</title>
        <authorList>
            <person name="Harrison J."/>
            <person name="Moore K.A."/>
            <person name="Paszkiewicz K."/>
            <person name="Jones T."/>
            <person name="Grant M."/>
            <person name="Ambacheew D."/>
            <person name="Muzemil S."/>
            <person name="Studholme D.J."/>
        </authorList>
    </citation>
    <scope>NUCLEOTIDE SEQUENCE [LARGE SCALE GENOMIC DNA]</scope>
</reference>